<protein>
    <submittedName>
        <fullName evidence="2">DinB superfamily</fullName>
    </submittedName>
</protein>
<dbReference type="EMBL" id="AZRV01000016">
    <property type="protein sequence ID" value="RKO62476.1"/>
    <property type="molecule type" value="Genomic_DNA"/>
</dbReference>
<dbReference type="InterPro" id="IPR034660">
    <property type="entry name" value="DinB/YfiT-like"/>
</dbReference>
<evidence type="ECO:0000313" key="2">
    <source>
        <dbReference type="EMBL" id="RKO62476.1"/>
    </source>
</evidence>
<evidence type="ECO:0000259" key="1">
    <source>
        <dbReference type="Pfam" id="PF12867"/>
    </source>
</evidence>
<dbReference type="AlphaFoldDB" id="A0A420VFY4"/>
<dbReference type="Gene3D" id="1.20.120.450">
    <property type="entry name" value="dinb family like domain"/>
    <property type="match status" value="1"/>
</dbReference>
<reference evidence="2 3" key="1">
    <citation type="submission" date="2013-12" db="EMBL/GenBank/DDBJ databases">
        <title>Genome and proteome characterization of Caldibacillus debilis GB1 derived from a cellulolytic aero-tolerant co-culture.</title>
        <authorList>
            <person name="Wushke S.T."/>
            <person name="Zhang X."/>
            <person name="Fristensky B."/>
            <person name="Wilkins J.A."/>
            <person name="Levin D.B."/>
            <person name="Sparling R."/>
        </authorList>
    </citation>
    <scope>NUCLEOTIDE SEQUENCE [LARGE SCALE GENOMIC DNA]</scope>
    <source>
        <strain evidence="2 3">GB1</strain>
    </source>
</reference>
<comment type="caution">
    <text evidence="2">The sequence shown here is derived from an EMBL/GenBank/DDBJ whole genome shotgun (WGS) entry which is preliminary data.</text>
</comment>
<dbReference type="RefSeq" id="WP_120667941.1">
    <property type="nucleotide sequence ID" value="NZ_AZRV01000016.1"/>
</dbReference>
<organism evidence="2 3">
    <name type="scientific">Caldibacillus debilis GB1</name>
    <dbReference type="NCBI Taxonomy" id="1339248"/>
    <lineage>
        <taxon>Bacteria</taxon>
        <taxon>Bacillati</taxon>
        <taxon>Bacillota</taxon>
        <taxon>Bacilli</taxon>
        <taxon>Bacillales</taxon>
        <taxon>Bacillaceae</taxon>
        <taxon>Caldibacillus</taxon>
    </lineage>
</organism>
<feature type="domain" description="DinB-like" evidence="1">
    <location>
        <begin position="27"/>
        <end position="147"/>
    </location>
</feature>
<dbReference type="Pfam" id="PF12867">
    <property type="entry name" value="DinB_2"/>
    <property type="match status" value="1"/>
</dbReference>
<dbReference type="SUPFAM" id="SSF109854">
    <property type="entry name" value="DinB/YfiT-like putative metalloenzymes"/>
    <property type="match status" value="1"/>
</dbReference>
<keyword evidence="3" id="KW-1185">Reference proteome</keyword>
<gene>
    <name evidence="2" type="ORF">Cdeb_03248</name>
</gene>
<evidence type="ECO:0000313" key="3">
    <source>
        <dbReference type="Proteomes" id="UP000286235"/>
    </source>
</evidence>
<sequence>MNLKAVLLEQMVACHDQKNWFVPLKIALDGVSAEQAAWKSGGSNSIWQIVNHLIYWNERYLNRFKGNPLPPEVNNDATFDITDPNGTDEEWEAVVSRLFKVMSDWVDAVKEYDEEKLHSPAYKESDGLWSSAIAHLIIHNAYHIGQIVEIRKVRGIWDSSKGVQ</sequence>
<dbReference type="Proteomes" id="UP000286235">
    <property type="component" value="Unassembled WGS sequence"/>
</dbReference>
<name>A0A420VFY4_9BACI</name>
<proteinExistence type="predicted"/>
<accession>A0A420VFY4</accession>
<dbReference type="InterPro" id="IPR024775">
    <property type="entry name" value="DinB-like"/>
</dbReference>